<dbReference type="Pfam" id="PF12822">
    <property type="entry name" value="ECF_trnsprt"/>
    <property type="match status" value="1"/>
</dbReference>
<sequence length="193" mass="21582">MQHLRTKQITLISILATISFALMIFPQFSLIPGASFLKIEFSIIPVVIALYWLDFTSAVWVLVLRTILKVFLLNGGVNTYIGLPVNLAVALTFIIGLKLCLPEFDFGKQQGRKLLALVVSTLAMTVVALLVNVTIAMPLYSEFAHFDISKFIGTKTYLWGMVLPFNLVEGLFWSGVSYFVLILVAPFKNRFKS</sequence>
<name>A0A2U1DFH1_9LACO</name>
<evidence type="ECO:0000256" key="6">
    <source>
        <dbReference type="ARBA" id="ARBA00022989"/>
    </source>
</evidence>
<comment type="caution">
    <text evidence="10">The sequence shown here is derived from an EMBL/GenBank/DDBJ whole genome shotgun (WGS) entry which is preliminary data.</text>
</comment>
<evidence type="ECO:0000256" key="9">
    <source>
        <dbReference type="SAM" id="Phobius"/>
    </source>
</evidence>
<comment type="subcellular location">
    <subcellularLocation>
        <location evidence="1">Cell membrane</location>
        <topology evidence="1">Multi-pass membrane protein</topology>
    </subcellularLocation>
</comment>
<keyword evidence="6 9" id="KW-1133">Transmembrane helix</keyword>
<dbReference type="OrthoDB" id="9809216at2"/>
<dbReference type="GO" id="GO:0005886">
    <property type="term" value="C:plasma membrane"/>
    <property type="evidence" value="ECO:0007669"/>
    <property type="project" value="UniProtKB-SubCell"/>
</dbReference>
<comment type="similarity">
    <text evidence="2 8">Belongs to the prokaryotic riboflavin transporter (P-RFT) (TC 2.A.87) family.</text>
</comment>
<dbReference type="PANTHER" id="PTHR38438">
    <property type="entry name" value="RIBOFLAVIN TRANSPORTER RIBU"/>
    <property type="match status" value="1"/>
</dbReference>
<keyword evidence="11" id="KW-1185">Reference proteome</keyword>
<dbReference type="PANTHER" id="PTHR38438:SF1">
    <property type="entry name" value="RIBOFLAVIN TRANSPORTER RIBU"/>
    <property type="match status" value="1"/>
</dbReference>
<dbReference type="Proteomes" id="UP000245433">
    <property type="component" value="Unassembled WGS sequence"/>
</dbReference>
<evidence type="ECO:0000313" key="11">
    <source>
        <dbReference type="Proteomes" id="UP000245433"/>
    </source>
</evidence>
<evidence type="ECO:0000313" key="10">
    <source>
        <dbReference type="EMBL" id="PVY86418.1"/>
    </source>
</evidence>
<dbReference type="RefSeq" id="WP_089937788.1">
    <property type="nucleotide sequence ID" value="NZ_CAKOEX010000001.1"/>
</dbReference>
<dbReference type="InterPro" id="IPR025720">
    <property type="entry name" value="RibU"/>
</dbReference>
<dbReference type="AlphaFoldDB" id="A0A2U1DFH1"/>
<dbReference type="GO" id="GO:0032217">
    <property type="term" value="F:riboflavin transmembrane transporter activity"/>
    <property type="evidence" value="ECO:0007669"/>
    <property type="project" value="UniProtKB-UniRule"/>
</dbReference>
<gene>
    <name evidence="10" type="ORF">C7384_101335</name>
</gene>
<evidence type="ECO:0000256" key="5">
    <source>
        <dbReference type="ARBA" id="ARBA00022692"/>
    </source>
</evidence>
<comment type="function">
    <text evidence="8">Probably a riboflavin-binding protein that interacts with the energy-coupling factor (ECF) ABC-transporter complex.</text>
</comment>
<feature type="transmembrane region" description="Helical" evidence="9">
    <location>
        <begin position="113"/>
        <end position="137"/>
    </location>
</feature>
<reference evidence="10 11" key="1">
    <citation type="submission" date="2018-04" db="EMBL/GenBank/DDBJ databases">
        <title>Genomic Encyclopedia of Type Strains, Phase IV (KMG-IV): sequencing the most valuable type-strain genomes for metagenomic binning, comparative biology and taxonomic classification.</title>
        <authorList>
            <person name="Goeker M."/>
        </authorList>
    </citation>
    <scope>NUCLEOTIDE SEQUENCE [LARGE SCALE GENOMIC DNA]</scope>
    <source>
        <strain evidence="10 11">DSM 28795</strain>
    </source>
</reference>
<evidence type="ECO:0000256" key="8">
    <source>
        <dbReference type="PIRNR" id="PIRNR037778"/>
    </source>
</evidence>
<keyword evidence="3 8" id="KW-0813">Transport</keyword>
<evidence type="ECO:0000256" key="7">
    <source>
        <dbReference type="ARBA" id="ARBA00023136"/>
    </source>
</evidence>
<evidence type="ECO:0000256" key="3">
    <source>
        <dbReference type="ARBA" id="ARBA00022448"/>
    </source>
</evidence>
<proteinExistence type="inferred from homology"/>
<feature type="transmembrane region" description="Helical" evidence="9">
    <location>
        <begin position="80"/>
        <end position="101"/>
    </location>
</feature>
<keyword evidence="5 9" id="KW-0812">Transmembrane</keyword>
<dbReference type="PIRSF" id="PIRSF037778">
    <property type="entry name" value="UCP037778_transp_RibU"/>
    <property type="match status" value="1"/>
</dbReference>
<feature type="transmembrane region" description="Helical" evidence="9">
    <location>
        <begin position="43"/>
        <end position="68"/>
    </location>
</feature>
<organism evidence="10 11">
    <name type="scientific">Convivina intestini</name>
    <dbReference type="NCBI Taxonomy" id="1505726"/>
    <lineage>
        <taxon>Bacteria</taxon>
        <taxon>Bacillati</taxon>
        <taxon>Bacillota</taxon>
        <taxon>Bacilli</taxon>
        <taxon>Lactobacillales</taxon>
        <taxon>Lactobacillaceae</taxon>
        <taxon>Convivina</taxon>
    </lineage>
</organism>
<evidence type="ECO:0000256" key="1">
    <source>
        <dbReference type="ARBA" id="ARBA00004651"/>
    </source>
</evidence>
<evidence type="ECO:0000256" key="2">
    <source>
        <dbReference type="ARBA" id="ARBA00005540"/>
    </source>
</evidence>
<feature type="transmembrane region" description="Helical" evidence="9">
    <location>
        <begin position="12"/>
        <end position="31"/>
    </location>
</feature>
<protein>
    <recommendedName>
        <fullName evidence="8">Riboflavin transporter</fullName>
    </recommendedName>
</protein>
<keyword evidence="7 8" id="KW-0472">Membrane</keyword>
<evidence type="ECO:0000256" key="4">
    <source>
        <dbReference type="ARBA" id="ARBA00022475"/>
    </source>
</evidence>
<dbReference type="Gene3D" id="1.10.1760.20">
    <property type="match status" value="1"/>
</dbReference>
<accession>A0A2U1DFH1</accession>
<keyword evidence="4 8" id="KW-1003">Cell membrane</keyword>
<dbReference type="EMBL" id="QEKT01000001">
    <property type="protein sequence ID" value="PVY86418.1"/>
    <property type="molecule type" value="Genomic_DNA"/>
</dbReference>
<dbReference type="InterPro" id="IPR024529">
    <property type="entry name" value="ECF_trnsprt_substrate-spec"/>
</dbReference>
<feature type="transmembrane region" description="Helical" evidence="9">
    <location>
        <begin position="157"/>
        <end position="184"/>
    </location>
</feature>